<reference evidence="5" key="1">
    <citation type="journal article" date="2010" name="Environ. Microbiol.">
        <title>Identification of enzymes involved in anaerobic benzene degradation by a strictly anaerobic iron-reducing enrichment culture.</title>
        <authorList>
            <person name="Abu Laban N."/>
            <person name="Selesi D."/>
            <person name="Rattei T."/>
            <person name="Tischler P."/>
            <person name="Meckenstock R.U."/>
        </authorList>
    </citation>
    <scope>NUCLEOTIDE SEQUENCE</scope>
</reference>
<evidence type="ECO:0000256" key="3">
    <source>
        <dbReference type="ARBA" id="ARBA00023002"/>
    </source>
</evidence>
<feature type="domain" description="FAD-binding PCMH-type" evidence="4">
    <location>
        <begin position="1"/>
        <end position="214"/>
    </location>
</feature>
<name>D8WWH3_9FIRM</name>
<dbReference type="InterPro" id="IPR016167">
    <property type="entry name" value="FAD-bd_PCMH_sub1"/>
</dbReference>
<feature type="non-terminal residue" evidence="5">
    <location>
        <position position="324"/>
    </location>
</feature>
<keyword evidence="3" id="KW-0560">Oxidoreductase</keyword>
<dbReference type="GO" id="GO:0016491">
    <property type="term" value="F:oxidoreductase activity"/>
    <property type="evidence" value="ECO:0007669"/>
    <property type="project" value="UniProtKB-KW"/>
</dbReference>
<dbReference type="Gene3D" id="3.30.43.10">
    <property type="entry name" value="Uridine Diphospho-n-acetylenolpyruvylglucosamine Reductase, domain 2"/>
    <property type="match status" value="1"/>
</dbReference>
<dbReference type="Pfam" id="PF03450">
    <property type="entry name" value="CO_deh_flav_C"/>
    <property type="match status" value="1"/>
</dbReference>
<evidence type="ECO:0000256" key="1">
    <source>
        <dbReference type="ARBA" id="ARBA00022630"/>
    </source>
</evidence>
<dbReference type="EMBL" id="GU357917">
    <property type="protein sequence ID" value="ADJ93927.1"/>
    <property type="molecule type" value="Genomic_DNA"/>
</dbReference>
<dbReference type="InterPro" id="IPR016169">
    <property type="entry name" value="FAD-bd_PCMH_sub2"/>
</dbReference>
<dbReference type="PROSITE" id="PS51387">
    <property type="entry name" value="FAD_PCMH"/>
    <property type="match status" value="1"/>
</dbReference>
<dbReference type="InterPro" id="IPR005107">
    <property type="entry name" value="CO_DH_flav_C"/>
</dbReference>
<dbReference type="InterPro" id="IPR016166">
    <property type="entry name" value="FAD-bd_PCMH"/>
</dbReference>
<dbReference type="AlphaFoldDB" id="D8WWH3"/>
<dbReference type="SMART" id="SM01092">
    <property type="entry name" value="CO_deh_flav_C"/>
    <property type="match status" value="1"/>
</dbReference>
<accession>D8WWH3</accession>
<dbReference type="SUPFAM" id="SSF56176">
    <property type="entry name" value="FAD-binding/transporter-associated domain-like"/>
    <property type="match status" value="1"/>
</dbReference>
<evidence type="ECO:0000313" key="5">
    <source>
        <dbReference type="EMBL" id="ADJ93927.1"/>
    </source>
</evidence>
<dbReference type="SUPFAM" id="SSF55447">
    <property type="entry name" value="CO dehydrogenase flavoprotein C-terminal domain-like"/>
    <property type="match status" value="1"/>
</dbReference>
<dbReference type="InterPro" id="IPR051312">
    <property type="entry name" value="Diverse_Substr_Oxidored"/>
</dbReference>
<protein>
    <submittedName>
        <fullName evidence="5">Putative 4-hydroxybenzoyl-CoA reductase</fullName>
    </submittedName>
</protein>
<dbReference type="Gene3D" id="3.30.390.50">
    <property type="entry name" value="CO dehydrogenase flavoprotein, C-terminal domain"/>
    <property type="match status" value="1"/>
</dbReference>
<dbReference type="InterPro" id="IPR036683">
    <property type="entry name" value="CO_DH_flav_C_dom_sf"/>
</dbReference>
<sequence>MRLPKFDYVEPKTLFEASSILRDYEGKAQVLAGGTDLLPAMKNRVQNPCTLVNIKTIPDLNSITVNNEECNVGALVSLHEIAKSSLLSEHAQALAEAAGRVASFEIRQAATLGGNLALDNRCWNYNRSSWWRRAKPPCYKVGGNACYVAKKGKKCFATASADTPPALMALGAKVVINGQRQLAVEDLFSHEGERPNLLKPGDLISGIIIPVRRSGKSAFVKIANRKVLDFPLVNCAVFVEMEDGVCKDISIAVSGVSMGPVKVNGVKTMIGQKLDEAALNKLTEVVIKEVKLISNSTCLDVNASYRRQLIQKAVFECLTKACQI</sequence>
<keyword evidence="2" id="KW-0274">FAD</keyword>
<dbReference type="GO" id="GO:0071949">
    <property type="term" value="F:FAD binding"/>
    <property type="evidence" value="ECO:0007669"/>
    <property type="project" value="InterPro"/>
</dbReference>
<evidence type="ECO:0000256" key="2">
    <source>
        <dbReference type="ARBA" id="ARBA00022827"/>
    </source>
</evidence>
<dbReference type="PANTHER" id="PTHR42659">
    <property type="entry name" value="XANTHINE DEHYDROGENASE SUBUNIT C-RELATED"/>
    <property type="match status" value="1"/>
</dbReference>
<dbReference type="InterPro" id="IPR036318">
    <property type="entry name" value="FAD-bd_PCMH-like_sf"/>
</dbReference>
<dbReference type="Pfam" id="PF00941">
    <property type="entry name" value="FAD_binding_5"/>
    <property type="match status" value="1"/>
</dbReference>
<keyword evidence="1" id="KW-0285">Flavoprotein</keyword>
<organism evidence="5">
    <name type="scientific">Clostridia bacterium enrichment culture clone BF</name>
    <dbReference type="NCBI Taxonomy" id="857391"/>
    <lineage>
        <taxon>Bacteria</taxon>
        <taxon>Bacillati</taxon>
        <taxon>Bacillota</taxon>
        <taxon>Clostridia</taxon>
        <taxon>environmental samples</taxon>
    </lineage>
</organism>
<dbReference type="Gene3D" id="3.30.465.10">
    <property type="match status" value="2"/>
</dbReference>
<dbReference type="InterPro" id="IPR002346">
    <property type="entry name" value="Mopterin_DH_FAD-bd"/>
</dbReference>
<evidence type="ECO:0000259" key="4">
    <source>
        <dbReference type="PROSITE" id="PS51387"/>
    </source>
</evidence>
<dbReference type="PANTHER" id="PTHR42659:SF2">
    <property type="entry name" value="XANTHINE DEHYDROGENASE SUBUNIT C-RELATED"/>
    <property type="match status" value="1"/>
</dbReference>
<proteinExistence type="predicted"/>